<evidence type="ECO:0000256" key="4">
    <source>
        <dbReference type="SAM" id="MobiDB-lite"/>
    </source>
</evidence>
<dbReference type="PANTHER" id="PTHR32448">
    <property type="entry name" value="OS08G0158400 PROTEIN"/>
    <property type="match status" value="1"/>
</dbReference>
<keyword evidence="7" id="KW-1185">Reference proteome</keyword>
<dbReference type="InterPro" id="IPR012951">
    <property type="entry name" value="BBE"/>
</dbReference>
<evidence type="ECO:0000256" key="2">
    <source>
        <dbReference type="ARBA" id="ARBA00022827"/>
    </source>
</evidence>
<dbReference type="EMBL" id="JADBGQ010000005">
    <property type="protein sequence ID" value="KAG5396385.1"/>
    <property type="molecule type" value="Genomic_DNA"/>
</dbReference>
<evidence type="ECO:0000259" key="5">
    <source>
        <dbReference type="PROSITE" id="PS51387"/>
    </source>
</evidence>
<dbReference type="Proteomes" id="UP000823674">
    <property type="component" value="Chromosome A05"/>
</dbReference>
<evidence type="ECO:0000313" key="6">
    <source>
        <dbReference type="EMBL" id="KAG5396385.1"/>
    </source>
</evidence>
<dbReference type="SUPFAM" id="SSF56176">
    <property type="entry name" value="FAD-binding/transporter-associated domain-like"/>
    <property type="match status" value="1"/>
</dbReference>
<dbReference type="PROSITE" id="PS51387">
    <property type="entry name" value="FAD_PCMH"/>
    <property type="match status" value="1"/>
</dbReference>
<gene>
    <name evidence="6" type="primary">A05g501530.1_BraROA</name>
    <name evidence="6" type="ORF">IGI04_018199</name>
</gene>
<feature type="region of interest" description="Disordered" evidence="4">
    <location>
        <begin position="94"/>
        <end position="113"/>
    </location>
</feature>
<evidence type="ECO:0000313" key="7">
    <source>
        <dbReference type="Proteomes" id="UP000823674"/>
    </source>
</evidence>
<evidence type="ECO:0000256" key="3">
    <source>
        <dbReference type="ARBA" id="ARBA00023002"/>
    </source>
</evidence>
<dbReference type="InterPro" id="IPR016166">
    <property type="entry name" value="FAD-bd_PCMH"/>
</dbReference>
<sequence>MLELDDWGGLEEVEAEAGLVLRGEEDFRGKVLQGENYLLRSPSVTGRKGFQTSWVRGEKRREKVGREGRGRIRWVRRDGRRRWRLTGGERRRVQGGSVAGDIPNTLHREPSQRENDSLTVYFSRGLIRIQEKSQTHGFPAGLCSSLGIGGHLVGGAYGSMMRKFGLGADNVLDARIIDVNGKILDRAAMGEDVFWALRGGGGGSFGVILAWKIKLVPVPSTVTVFTVTKTLEQDGTKVLYKWQQVADKLDEDLFIRVIIQTASKTTKPGNRTISTSYQGQFLGDSNRLMQVMQKSFPELGLTKKDCTEMSWIKSVMYIAGFPNSAAPEALLDGKSLFKSYFKAKSDFVEEPIPVEGLEGLWKKLLVEDSPLTIWNPYGGMMSRIAESEIPFPHRKGTLFKIQWLSSWSDGKASDERHMKWMREMYSYMEKYVSKNPRRAYVNYRDLDLGVNEEDSDAREWGSKYFKGNFERLVKIKGEFDPENFFRHEQSIPTKIG</sequence>
<accession>A0ABQ7MEP2</accession>
<keyword evidence="3" id="KW-0560">Oxidoreductase</keyword>
<dbReference type="Gene3D" id="3.30.465.10">
    <property type="match status" value="1"/>
</dbReference>
<dbReference type="InterPro" id="IPR016169">
    <property type="entry name" value="FAD-bd_PCMH_sub2"/>
</dbReference>
<dbReference type="InterPro" id="IPR036318">
    <property type="entry name" value="FAD-bd_PCMH-like_sf"/>
</dbReference>
<protein>
    <recommendedName>
        <fullName evidence="5">FAD-binding PCMH-type domain-containing protein</fullName>
    </recommendedName>
</protein>
<feature type="domain" description="FAD-binding PCMH-type" evidence="5">
    <location>
        <begin position="47"/>
        <end position="218"/>
    </location>
</feature>
<proteinExistence type="predicted"/>
<name>A0ABQ7MEP2_BRACM</name>
<evidence type="ECO:0000256" key="1">
    <source>
        <dbReference type="ARBA" id="ARBA00022630"/>
    </source>
</evidence>
<comment type="caution">
    <text evidence="6">The sequence shown here is derived from an EMBL/GenBank/DDBJ whole genome shotgun (WGS) entry which is preliminary data.</text>
</comment>
<keyword evidence="2" id="KW-0274">FAD</keyword>
<organism evidence="6 7">
    <name type="scientific">Brassica rapa subsp. trilocularis</name>
    <dbReference type="NCBI Taxonomy" id="1813537"/>
    <lineage>
        <taxon>Eukaryota</taxon>
        <taxon>Viridiplantae</taxon>
        <taxon>Streptophyta</taxon>
        <taxon>Embryophyta</taxon>
        <taxon>Tracheophyta</taxon>
        <taxon>Spermatophyta</taxon>
        <taxon>Magnoliopsida</taxon>
        <taxon>eudicotyledons</taxon>
        <taxon>Gunneridae</taxon>
        <taxon>Pentapetalae</taxon>
        <taxon>rosids</taxon>
        <taxon>malvids</taxon>
        <taxon>Brassicales</taxon>
        <taxon>Brassicaceae</taxon>
        <taxon>Brassiceae</taxon>
        <taxon>Brassica</taxon>
    </lineage>
</organism>
<dbReference type="Pfam" id="PF08031">
    <property type="entry name" value="BBE"/>
    <property type="match status" value="1"/>
</dbReference>
<keyword evidence="1" id="KW-0285">Flavoprotein</keyword>
<dbReference type="Gene3D" id="3.40.462.20">
    <property type="match status" value="1"/>
</dbReference>
<reference evidence="6 7" key="1">
    <citation type="submission" date="2021-03" db="EMBL/GenBank/DDBJ databases">
        <authorList>
            <person name="King G.J."/>
            <person name="Bancroft I."/>
            <person name="Baten A."/>
            <person name="Bloomfield J."/>
            <person name="Borpatragohain P."/>
            <person name="He Z."/>
            <person name="Irish N."/>
            <person name="Irwin J."/>
            <person name="Liu K."/>
            <person name="Mauleon R.P."/>
            <person name="Moore J."/>
            <person name="Morris R."/>
            <person name="Ostergaard L."/>
            <person name="Wang B."/>
            <person name="Wells R."/>
        </authorList>
    </citation>
    <scope>NUCLEOTIDE SEQUENCE [LARGE SCALE GENOMIC DNA]</scope>
    <source>
        <strain evidence="6">R-o-18</strain>
        <tissue evidence="6">Leaf</tissue>
    </source>
</reference>